<dbReference type="GO" id="GO:0009765">
    <property type="term" value="P:photosynthesis, light harvesting"/>
    <property type="evidence" value="ECO:0007669"/>
    <property type="project" value="InterPro"/>
</dbReference>
<keyword evidence="3" id="KW-0602">Photosynthesis</keyword>
<reference evidence="6" key="2">
    <citation type="submission" date="2024-10" db="UniProtKB">
        <authorList>
            <consortium name="EnsemblProtists"/>
        </authorList>
    </citation>
    <scope>IDENTIFICATION</scope>
</reference>
<dbReference type="EnsemblProtists" id="EOD05679">
    <property type="protein sequence ID" value="EOD05679"/>
    <property type="gene ID" value="EMIHUDRAFT_45662"/>
</dbReference>
<keyword evidence="2" id="KW-0150">Chloroplast</keyword>
<organism evidence="6 7">
    <name type="scientific">Emiliania huxleyi (strain CCMP1516)</name>
    <dbReference type="NCBI Taxonomy" id="280463"/>
    <lineage>
        <taxon>Eukaryota</taxon>
        <taxon>Haptista</taxon>
        <taxon>Haptophyta</taxon>
        <taxon>Prymnesiophyceae</taxon>
        <taxon>Isochrysidales</taxon>
        <taxon>Noelaerhabdaceae</taxon>
        <taxon>Emiliania</taxon>
    </lineage>
</organism>
<dbReference type="Gene3D" id="1.10.3460.10">
    <property type="entry name" value="Chlorophyll a/b binding protein domain"/>
    <property type="match status" value="1"/>
</dbReference>
<dbReference type="SUPFAM" id="SSF103511">
    <property type="entry name" value="Chlorophyll a-b binding protein"/>
    <property type="match status" value="1"/>
</dbReference>
<dbReference type="AlphaFoldDB" id="A0A0D3I344"/>
<proteinExistence type="predicted"/>
<reference evidence="7" key="1">
    <citation type="journal article" date="2013" name="Nature">
        <title>Pan genome of the phytoplankton Emiliania underpins its global distribution.</title>
        <authorList>
            <person name="Read B.A."/>
            <person name="Kegel J."/>
            <person name="Klute M.J."/>
            <person name="Kuo A."/>
            <person name="Lefebvre S.C."/>
            <person name="Maumus F."/>
            <person name="Mayer C."/>
            <person name="Miller J."/>
            <person name="Monier A."/>
            <person name="Salamov A."/>
            <person name="Young J."/>
            <person name="Aguilar M."/>
            <person name="Claverie J.M."/>
            <person name="Frickenhaus S."/>
            <person name="Gonzalez K."/>
            <person name="Herman E.K."/>
            <person name="Lin Y.C."/>
            <person name="Napier J."/>
            <person name="Ogata H."/>
            <person name="Sarno A.F."/>
            <person name="Shmutz J."/>
            <person name="Schroeder D."/>
            <person name="de Vargas C."/>
            <person name="Verret F."/>
            <person name="von Dassow P."/>
            <person name="Valentin K."/>
            <person name="Van de Peer Y."/>
            <person name="Wheeler G."/>
            <person name="Dacks J.B."/>
            <person name="Delwiche C.F."/>
            <person name="Dyhrman S.T."/>
            <person name="Glockner G."/>
            <person name="John U."/>
            <person name="Richards T."/>
            <person name="Worden A.Z."/>
            <person name="Zhang X."/>
            <person name="Grigoriev I.V."/>
            <person name="Allen A.E."/>
            <person name="Bidle K."/>
            <person name="Borodovsky M."/>
            <person name="Bowler C."/>
            <person name="Brownlee C."/>
            <person name="Cock J.M."/>
            <person name="Elias M."/>
            <person name="Gladyshev V.N."/>
            <person name="Groth M."/>
            <person name="Guda C."/>
            <person name="Hadaegh A."/>
            <person name="Iglesias-Rodriguez M.D."/>
            <person name="Jenkins J."/>
            <person name="Jones B.M."/>
            <person name="Lawson T."/>
            <person name="Leese F."/>
            <person name="Lindquist E."/>
            <person name="Lobanov A."/>
            <person name="Lomsadze A."/>
            <person name="Malik S.B."/>
            <person name="Marsh M.E."/>
            <person name="Mackinder L."/>
            <person name="Mock T."/>
            <person name="Mueller-Roeber B."/>
            <person name="Pagarete A."/>
            <person name="Parker M."/>
            <person name="Probert I."/>
            <person name="Quesneville H."/>
            <person name="Raines C."/>
            <person name="Rensing S.A."/>
            <person name="Riano-Pachon D.M."/>
            <person name="Richier S."/>
            <person name="Rokitta S."/>
            <person name="Shiraiwa Y."/>
            <person name="Soanes D.M."/>
            <person name="van der Giezen M."/>
            <person name="Wahlund T.M."/>
            <person name="Williams B."/>
            <person name="Wilson W."/>
            <person name="Wolfe G."/>
            <person name="Wurch L.L."/>
        </authorList>
    </citation>
    <scope>NUCLEOTIDE SEQUENCE</scope>
</reference>
<evidence type="ECO:0000256" key="5">
    <source>
        <dbReference type="PIRSR" id="PIRSR601344-1"/>
    </source>
</evidence>
<evidence type="ECO:0000256" key="1">
    <source>
        <dbReference type="ARBA" id="ARBA00004229"/>
    </source>
</evidence>
<keyword evidence="5" id="KW-0157">Chromophore</keyword>
<evidence type="ECO:0000256" key="2">
    <source>
        <dbReference type="ARBA" id="ARBA00022528"/>
    </source>
</evidence>
<keyword evidence="5" id="KW-0148">Chlorophyll</keyword>
<dbReference type="Pfam" id="PF00504">
    <property type="entry name" value="Chloroa_b-bind"/>
    <property type="match status" value="1"/>
</dbReference>
<evidence type="ECO:0000256" key="3">
    <source>
        <dbReference type="ARBA" id="ARBA00022531"/>
    </source>
</evidence>
<dbReference type="HOGENOM" id="CLU_057943_3_1_1"/>
<dbReference type="GO" id="GO:0016020">
    <property type="term" value="C:membrane"/>
    <property type="evidence" value="ECO:0007669"/>
    <property type="project" value="InterPro"/>
</dbReference>
<evidence type="ECO:0000313" key="7">
    <source>
        <dbReference type="Proteomes" id="UP000013827"/>
    </source>
</evidence>
<dbReference type="PaxDb" id="2903-EOD05679"/>
<dbReference type="KEGG" id="ehx:EMIHUDRAFT_45662"/>
<evidence type="ECO:0000313" key="6">
    <source>
        <dbReference type="EnsemblProtists" id="EOD05679"/>
    </source>
</evidence>
<dbReference type="PANTHER" id="PTHR21649">
    <property type="entry name" value="CHLOROPHYLL A/B BINDING PROTEIN"/>
    <property type="match status" value="1"/>
</dbReference>
<feature type="binding site" evidence="5">
    <location>
        <position position="149"/>
    </location>
    <ligand>
        <name>chlorophyll a</name>
        <dbReference type="ChEBI" id="CHEBI:58416"/>
        <label>1</label>
    </ligand>
</feature>
<dbReference type="Proteomes" id="UP000013827">
    <property type="component" value="Unassembled WGS sequence"/>
</dbReference>
<name>A0A0D3I344_EMIH1</name>
<dbReference type="GO" id="GO:0016168">
    <property type="term" value="F:chlorophyll binding"/>
    <property type="evidence" value="ECO:0007669"/>
    <property type="project" value="UniProtKB-KW"/>
</dbReference>
<feature type="binding site" evidence="5">
    <location>
        <position position="41"/>
    </location>
    <ligand>
        <name>chlorophyll a</name>
        <dbReference type="ChEBI" id="CHEBI:58416"/>
        <label>1</label>
    </ligand>
</feature>
<feature type="binding site" evidence="5">
    <location>
        <position position="44"/>
    </location>
    <ligand>
        <name>chlorophyll a</name>
        <dbReference type="ChEBI" id="CHEBI:58416"/>
        <label>1</label>
    </ligand>
</feature>
<accession>A0A0D3I344</accession>
<dbReference type="GO" id="GO:0009507">
    <property type="term" value="C:chloroplast"/>
    <property type="evidence" value="ECO:0007669"/>
    <property type="project" value="UniProtKB-SubCell"/>
</dbReference>
<dbReference type="InterPro" id="IPR022796">
    <property type="entry name" value="Chloroa_b-bind"/>
</dbReference>
<evidence type="ECO:0000256" key="4">
    <source>
        <dbReference type="ARBA" id="ARBA00022640"/>
    </source>
</evidence>
<feature type="binding site" evidence="5">
    <location>
        <position position="153"/>
    </location>
    <ligand>
        <name>chlorophyll a</name>
        <dbReference type="ChEBI" id="CHEBI:58416"/>
        <label>1</label>
    </ligand>
</feature>
<protein>
    <recommendedName>
        <fullName evidence="8">Light harvesting protein</fullName>
    </recommendedName>
</protein>
<sequence>QTLPGISGPLGFFDLAGFCGDNNGADGSATLGKVKFYREVELKHGRVAMLASLGFLVGENFHPLFGGNIDVPSYVAFQQTPLQTFWPAVVFVIASLEVFSVFTFEDPNVEGWAIRADHEPGTLGSNNRRWDPLGLAPSDPAEFKAMQTKELNNGRLAMIAIAGMIAQELVT</sequence>
<dbReference type="GeneID" id="17251771"/>
<comment type="subcellular location">
    <subcellularLocation>
        <location evidence="1">Plastid</location>
        <location evidence="1">Chloroplast</location>
    </subcellularLocation>
</comment>
<dbReference type="OMA" id="WAIRADH"/>
<feature type="binding site" description="axial binding residue" evidence="5">
    <location>
        <position position="46"/>
    </location>
    <ligand>
        <name>chlorophyll b</name>
        <dbReference type="ChEBI" id="CHEBI:61721"/>
        <label>1</label>
    </ligand>
    <ligandPart>
        <name>Mg</name>
        <dbReference type="ChEBI" id="CHEBI:25107"/>
    </ligandPart>
</feature>
<feature type="binding site" evidence="5">
    <location>
        <position position="155"/>
    </location>
    <ligand>
        <name>chlorophyll a</name>
        <dbReference type="ChEBI" id="CHEBI:58416"/>
        <label>1</label>
    </ligand>
</feature>
<keyword evidence="4" id="KW-0934">Plastid</keyword>
<feature type="binding site" evidence="5">
    <location>
        <position position="150"/>
    </location>
    <ligand>
        <name>chlorophyll a</name>
        <dbReference type="ChEBI" id="CHEBI:58416"/>
        <label>3</label>
    </ligand>
</feature>
<dbReference type="RefSeq" id="XP_005758108.1">
    <property type="nucleotide sequence ID" value="XM_005758051.1"/>
</dbReference>
<evidence type="ECO:0008006" key="8">
    <source>
        <dbReference type="Google" id="ProtNLM"/>
    </source>
</evidence>
<feature type="binding site" evidence="5">
    <location>
        <position position="167"/>
    </location>
    <ligand>
        <name>chlorophyll a</name>
        <dbReference type="ChEBI" id="CHEBI:58416"/>
        <label>1</label>
    </ligand>
</feature>
<dbReference type="InterPro" id="IPR001344">
    <property type="entry name" value="Chloro_AB-bd_pln"/>
</dbReference>
<keyword evidence="7" id="KW-1185">Reference proteome</keyword>
<dbReference type="STRING" id="2903.R1DA28"/>